<dbReference type="STRING" id="1131935.PDENDC454_10515"/>
<dbReference type="Proteomes" id="UP000003900">
    <property type="component" value="Unassembled WGS sequence"/>
</dbReference>
<reference evidence="1 2" key="1">
    <citation type="journal article" date="2012" name="J. Bacteriol.">
        <title>Genome Sequence of the Pattern-Forming Social Bacterium Paenibacillus dendritiformis C454 Chiral Morphotype.</title>
        <authorList>
            <person name="Sirota-Madi A."/>
            <person name="Olender T."/>
            <person name="Helman Y."/>
            <person name="Brainis I."/>
            <person name="Finkelshtein A."/>
            <person name="Roth D."/>
            <person name="Hagai E."/>
            <person name="Leshkowitz D."/>
            <person name="Brodsky L."/>
            <person name="Galatenko V."/>
            <person name="Nikolaev V."/>
            <person name="Gutnick D.L."/>
            <person name="Lancet D."/>
            <person name="Ben-Jacob E."/>
        </authorList>
    </citation>
    <scope>NUCLEOTIDE SEQUENCE [LARGE SCALE GENOMIC DNA]</scope>
    <source>
        <strain evidence="1 2">C454</strain>
    </source>
</reference>
<evidence type="ECO:0000313" key="1">
    <source>
        <dbReference type="EMBL" id="EHQ62317.1"/>
    </source>
</evidence>
<gene>
    <name evidence="1" type="ORF">PDENDC454_10515</name>
</gene>
<proteinExistence type="predicted"/>
<dbReference type="AlphaFoldDB" id="H3SEZ8"/>
<keyword evidence="2" id="KW-1185">Reference proteome</keyword>
<comment type="caution">
    <text evidence="1">The sequence shown here is derived from an EMBL/GenBank/DDBJ whole genome shotgun (WGS) entry which is preliminary data.</text>
</comment>
<dbReference type="EMBL" id="AHKH01000022">
    <property type="protein sequence ID" value="EHQ62317.1"/>
    <property type="molecule type" value="Genomic_DNA"/>
</dbReference>
<name>H3SEZ8_9BACL</name>
<evidence type="ECO:0000313" key="2">
    <source>
        <dbReference type="Proteomes" id="UP000003900"/>
    </source>
</evidence>
<protein>
    <submittedName>
        <fullName evidence="1">Uncharacterized protein</fullName>
    </submittedName>
</protein>
<accession>H3SEZ8</accession>
<sequence length="66" mass="7771">MTPYEKVFHEFAQHLSPERAAHESRIFYTGQVQRILSWTDLTDAKQLAEIRALDHAFRTIVEPMKN</sequence>
<organism evidence="1 2">
    <name type="scientific">Paenibacillus dendritiformis C454</name>
    <dbReference type="NCBI Taxonomy" id="1131935"/>
    <lineage>
        <taxon>Bacteria</taxon>
        <taxon>Bacillati</taxon>
        <taxon>Bacillota</taxon>
        <taxon>Bacilli</taxon>
        <taxon>Bacillales</taxon>
        <taxon>Paenibacillaceae</taxon>
        <taxon>Paenibacillus</taxon>
    </lineage>
</organism>